<dbReference type="GO" id="GO:0043952">
    <property type="term" value="P:protein transport by the Sec complex"/>
    <property type="evidence" value="ECO:0007669"/>
    <property type="project" value="UniProtKB-UniRule"/>
</dbReference>
<proteinExistence type="inferred from homology"/>
<evidence type="ECO:0000256" key="1">
    <source>
        <dbReference type="ARBA" id="ARBA00004370"/>
    </source>
</evidence>
<evidence type="ECO:0000256" key="8">
    <source>
        <dbReference type="ARBA" id="ARBA00023136"/>
    </source>
</evidence>
<dbReference type="GO" id="GO:0065002">
    <property type="term" value="P:intracellular protein transmembrane transport"/>
    <property type="evidence" value="ECO:0007669"/>
    <property type="project" value="UniProtKB-UniRule"/>
</dbReference>
<organism evidence="11 12">
    <name type="scientific">Methylorubrum populi</name>
    <dbReference type="NCBI Taxonomy" id="223967"/>
    <lineage>
        <taxon>Bacteria</taxon>
        <taxon>Pseudomonadati</taxon>
        <taxon>Pseudomonadota</taxon>
        <taxon>Alphaproteobacteria</taxon>
        <taxon>Hyphomicrobiales</taxon>
        <taxon>Methylobacteriaceae</taxon>
        <taxon>Methylorubrum</taxon>
    </lineage>
</organism>
<dbReference type="Proteomes" id="UP000742631">
    <property type="component" value="Unassembled WGS sequence"/>
</dbReference>
<dbReference type="EMBL" id="DYYG01000025">
    <property type="protein sequence ID" value="HJE23588.1"/>
    <property type="molecule type" value="Genomic_DNA"/>
</dbReference>
<keyword evidence="8 9" id="KW-0472">Membrane</keyword>
<comment type="caution">
    <text evidence="11">The sequence shown here is derived from an EMBL/GenBank/DDBJ whole genome shotgun (WGS) entry which is preliminary data.</text>
</comment>
<sequence length="100" mass="10659">MASNEATKKADAARGPNRSASPAAPQRATPPARPAPKRVGPVEFLGEVRDEARKVTWPTRKETTVTTIMVFVMVVVASLFFVAVDQVLRFAVGLILGIGA</sequence>
<feature type="region of interest" description="Disordered" evidence="10">
    <location>
        <begin position="1"/>
        <end position="41"/>
    </location>
</feature>
<gene>
    <name evidence="9 11" type="primary">secE</name>
    <name evidence="11" type="ORF">K8W01_08005</name>
</gene>
<evidence type="ECO:0000256" key="5">
    <source>
        <dbReference type="ARBA" id="ARBA00022927"/>
    </source>
</evidence>
<keyword evidence="4 9" id="KW-0812">Transmembrane</keyword>
<comment type="subunit">
    <text evidence="9">Component of the Sec protein translocase complex. Heterotrimer consisting of SecY, SecE and SecG subunits. The heterotrimers can form oligomers, although 1 heterotrimer is thought to be able to translocate proteins. Interacts with the ribosome. Interacts with SecDF, and other proteins may be involved. Interacts with SecA.</text>
</comment>
<dbReference type="GO" id="GO:0008320">
    <property type="term" value="F:protein transmembrane transporter activity"/>
    <property type="evidence" value="ECO:0007669"/>
    <property type="project" value="UniProtKB-UniRule"/>
</dbReference>
<evidence type="ECO:0000313" key="12">
    <source>
        <dbReference type="Proteomes" id="UP000742631"/>
    </source>
</evidence>
<dbReference type="Pfam" id="PF00584">
    <property type="entry name" value="SecE"/>
    <property type="match status" value="1"/>
</dbReference>
<evidence type="ECO:0000256" key="2">
    <source>
        <dbReference type="ARBA" id="ARBA00022448"/>
    </source>
</evidence>
<evidence type="ECO:0000256" key="6">
    <source>
        <dbReference type="ARBA" id="ARBA00022989"/>
    </source>
</evidence>
<evidence type="ECO:0000256" key="7">
    <source>
        <dbReference type="ARBA" id="ARBA00023010"/>
    </source>
</evidence>
<evidence type="ECO:0000313" key="11">
    <source>
        <dbReference type="EMBL" id="HJE23588.1"/>
    </source>
</evidence>
<evidence type="ECO:0000256" key="10">
    <source>
        <dbReference type="SAM" id="MobiDB-lite"/>
    </source>
</evidence>
<keyword evidence="7 9" id="KW-0811">Translocation</keyword>
<keyword evidence="2 9" id="KW-0813">Transport</keyword>
<accession>A0A921JF39</accession>
<feature type="transmembrane region" description="Helical" evidence="9">
    <location>
        <begin position="63"/>
        <end position="84"/>
    </location>
</feature>
<reference evidence="11" key="1">
    <citation type="journal article" date="2021" name="PeerJ">
        <title>Extensive microbial diversity within the chicken gut microbiome revealed by metagenomics and culture.</title>
        <authorList>
            <person name="Gilroy R."/>
            <person name="Ravi A."/>
            <person name="Getino M."/>
            <person name="Pursley I."/>
            <person name="Horton D.L."/>
            <person name="Alikhan N.F."/>
            <person name="Baker D."/>
            <person name="Gharbi K."/>
            <person name="Hall N."/>
            <person name="Watson M."/>
            <person name="Adriaenssens E.M."/>
            <person name="Foster-Nyarko E."/>
            <person name="Jarju S."/>
            <person name="Secka A."/>
            <person name="Antonio M."/>
            <person name="Oren A."/>
            <person name="Chaudhuri R.R."/>
            <person name="La Ragione R."/>
            <person name="Hildebrand F."/>
            <person name="Pallen M.J."/>
        </authorList>
    </citation>
    <scope>NUCLEOTIDE SEQUENCE</scope>
    <source>
        <strain evidence="11">316</strain>
    </source>
</reference>
<dbReference type="NCBIfam" id="TIGR00964">
    <property type="entry name" value="secE_bact"/>
    <property type="match status" value="1"/>
</dbReference>
<reference evidence="11" key="2">
    <citation type="submission" date="2021-09" db="EMBL/GenBank/DDBJ databases">
        <authorList>
            <person name="Gilroy R."/>
        </authorList>
    </citation>
    <scope>NUCLEOTIDE SEQUENCE</scope>
    <source>
        <strain evidence="11">316</strain>
    </source>
</reference>
<dbReference type="InterPro" id="IPR001901">
    <property type="entry name" value="Translocase_SecE/Sec61-g"/>
</dbReference>
<keyword evidence="5 9" id="KW-0653">Protein transport</keyword>
<feature type="compositionally biased region" description="Low complexity" evidence="10">
    <location>
        <begin position="18"/>
        <end position="30"/>
    </location>
</feature>
<keyword evidence="6 9" id="KW-1133">Transmembrane helix</keyword>
<comment type="similarity">
    <text evidence="9">Belongs to the SecE/SEC61-gamma family.</text>
</comment>
<evidence type="ECO:0000256" key="9">
    <source>
        <dbReference type="HAMAP-Rule" id="MF_00422"/>
    </source>
</evidence>
<name>A0A921JF39_9HYPH</name>
<dbReference type="PANTHER" id="PTHR33910:SF1">
    <property type="entry name" value="PROTEIN TRANSLOCASE SUBUNIT SECE"/>
    <property type="match status" value="1"/>
</dbReference>
<dbReference type="AlphaFoldDB" id="A0A921JF39"/>
<feature type="compositionally biased region" description="Basic and acidic residues" evidence="10">
    <location>
        <begin position="1"/>
        <end position="12"/>
    </location>
</feature>
<protein>
    <recommendedName>
        <fullName evidence="9">Protein translocase subunit SecE</fullName>
    </recommendedName>
</protein>
<comment type="function">
    <text evidence="9">Essential subunit of the Sec protein translocation channel SecYEG. Clamps together the 2 halves of SecY. May contact the channel plug during translocation.</text>
</comment>
<evidence type="ECO:0000256" key="4">
    <source>
        <dbReference type="ARBA" id="ARBA00022692"/>
    </source>
</evidence>
<dbReference type="InterPro" id="IPR038379">
    <property type="entry name" value="SecE_sf"/>
</dbReference>
<dbReference type="GO" id="GO:0005886">
    <property type="term" value="C:plasma membrane"/>
    <property type="evidence" value="ECO:0007669"/>
    <property type="project" value="UniProtKB-SubCell"/>
</dbReference>
<dbReference type="PANTHER" id="PTHR33910">
    <property type="entry name" value="PROTEIN TRANSLOCASE SUBUNIT SECE"/>
    <property type="match status" value="1"/>
</dbReference>
<evidence type="ECO:0000256" key="3">
    <source>
        <dbReference type="ARBA" id="ARBA00022475"/>
    </source>
</evidence>
<dbReference type="Gene3D" id="1.20.5.1030">
    <property type="entry name" value="Preprotein translocase secy subunit"/>
    <property type="match status" value="1"/>
</dbReference>
<dbReference type="InterPro" id="IPR005807">
    <property type="entry name" value="SecE_bac"/>
</dbReference>
<dbReference type="GO" id="GO:0006605">
    <property type="term" value="P:protein targeting"/>
    <property type="evidence" value="ECO:0007669"/>
    <property type="project" value="UniProtKB-UniRule"/>
</dbReference>
<comment type="subcellular location">
    <subcellularLocation>
        <location evidence="9">Cell membrane</location>
        <topology evidence="9">Single-pass membrane protein</topology>
    </subcellularLocation>
    <subcellularLocation>
        <location evidence="1">Membrane</location>
    </subcellularLocation>
</comment>
<dbReference type="GO" id="GO:0009306">
    <property type="term" value="P:protein secretion"/>
    <property type="evidence" value="ECO:0007669"/>
    <property type="project" value="UniProtKB-UniRule"/>
</dbReference>
<keyword evidence="3 9" id="KW-1003">Cell membrane</keyword>
<dbReference type="HAMAP" id="MF_00422">
    <property type="entry name" value="SecE"/>
    <property type="match status" value="1"/>
</dbReference>